<comment type="similarity">
    <text evidence="1 5">Belongs to the enoyl-CoA hydratase/isomerase family.</text>
</comment>
<dbReference type="PANTHER" id="PTHR11941">
    <property type="entry name" value="ENOYL-COA HYDRATASE-RELATED"/>
    <property type="match status" value="1"/>
</dbReference>
<evidence type="ECO:0000256" key="3">
    <source>
        <dbReference type="ARBA" id="ARBA00023709"/>
    </source>
</evidence>
<evidence type="ECO:0000256" key="4">
    <source>
        <dbReference type="ARBA" id="ARBA00023717"/>
    </source>
</evidence>
<dbReference type="PROSITE" id="PS00166">
    <property type="entry name" value="ENOYL_COA_HYDRATASE"/>
    <property type="match status" value="1"/>
</dbReference>
<comment type="catalytic activity">
    <reaction evidence="4">
        <text>a 4-saturated-(3S)-3-hydroxyacyl-CoA = a (3E)-enoyl-CoA + H2O</text>
        <dbReference type="Rhea" id="RHEA:20724"/>
        <dbReference type="ChEBI" id="CHEBI:15377"/>
        <dbReference type="ChEBI" id="CHEBI:58521"/>
        <dbReference type="ChEBI" id="CHEBI:137480"/>
        <dbReference type="EC" id="4.2.1.17"/>
    </reaction>
</comment>
<evidence type="ECO:0000256" key="2">
    <source>
        <dbReference type="ARBA" id="ARBA00023239"/>
    </source>
</evidence>
<dbReference type="EMBL" id="JAVKGR010000002">
    <property type="protein sequence ID" value="MDR8018454.1"/>
    <property type="molecule type" value="Genomic_DNA"/>
</dbReference>
<dbReference type="InterPro" id="IPR029045">
    <property type="entry name" value="ClpP/crotonase-like_dom_sf"/>
</dbReference>
<dbReference type="Gene3D" id="1.10.12.10">
    <property type="entry name" value="Lyase 2-enoyl-coa Hydratase, Chain A, domain 2"/>
    <property type="match status" value="1"/>
</dbReference>
<dbReference type="RefSeq" id="WP_310547450.1">
    <property type="nucleotide sequence ID" value="NZ_JAVKGR010000002.1"/>
</dbReference>
<proteinExistence type="inferred from homology"/>
<dbReference type="CDD" id="cd06558">
    <property type="entry name" value="crotonase-like"/>
    <property type="match status" value="1"/>
</dbReference>
<sequence>MPQPTTGAPETDALILTEVRDGVAVLTINRPRVHNAMNAAVLAELSSILDRYEDDDSVRLLIFTGAGPKAFVAGADINELQRRRPVDGLRAPMQRLYSRIESYSKPTIAAVNGYAFGGGCELALACDIRVASTEAVFGLLETGLGIIPAAGGTQRLARMIGVGRATEMILTGRKIPADQALSYGLVTDVVPAEQLMETAFAVASRILAKGPLAVSLATTIVRRGFDVDQETGLLLERLAQALIYSTEEKQEGTSAFLESRQANFASVHHARRGE</sequence>
<dbReference type="InterPro" id="IPR018376">
    <property type="entry name" value="Enoyl-CoA_hyd/isom_CS"/>
</dbReference>
<dbReference type="InterPro" id="IPR001753">
    <property type="entry name" value="Enoyl-CoA_hydra/iso"/>
</dbReference>
<keyword evidence="2" id="KW-0456">Lyase</keyword>
<comment type="catalytic activity">
    <reaction evidence="3">
        <text>a (3S)-3-hydroxyacyl-CoA = a (2E)-enoyl-CoA + H2O</text>
        <dbReference type="Rhea" id="RHEA:16105"/>
        <dbReference type="ChEBI" id="CHEBI:15377"/>
        <dbReference type="ChEBI" id="CHEBI:57318"/>
        <dbReference type="ChEBI" id="CHEBI:58856"/>
        <dbReference type="EC" id="4.2.1.17"/>
    </reaction>
</comment>
<evidence type="ECO:0000313" key="7">
    <source>
        <dbReference type="Proteomes" id="UP001251870"/>
    </source>
</evidence>
<gene>
    <name evidence="6" type="ORF">RIL96_02575</name>
</gene>
<dbReference type="Pfam" id="PF00378">
    <property type="entry name" value="ECH_1"/>
    <property type="match status" value="1"/>
</dbReference>
<accession>A0ABU2DPL5</accession>
<evidence type="ECO:0000313" key="6">
    <source>
        <dbReference type="EMBL" id="MDR8018454.1"/>
    </source>
</evidence>
<dbReference type="Gene3D" id="3.90.226.10">
    <property type="entry name" value="2-enoyl-CoA Hydratase, Chain A, domain 1"/>
    <property type="match status" value="1"/>
</dbReference>
<keyword evidence="7" id="KW-1185">Reference proteome</keyword>
<dbReference type="InterPro" id="IPR014748">
    <property type="entry name" value="Enoyl-CoA_hydra_C"/>
</dbReference>
<evidence type="ECO:0000256" key="1">
    <source>
        <dbReference type="ARBA" id="ARBA00005254"/>
    </source>
</evidence>
<dbReference type="Proteomes" id="UP001251870">
    <property type="component" value="Unassembled WGS sequence"/>
</dbReference>
<reference evidence="6 7" key="1">
    <citation type="submission" date="2023-09" db="EMBL/GenBank/DDBJ databases">
        <title>Description of three actinobacteria isolated from air of manufacturing shop in a pharmaceutical factory.</title>
        <authorList>
            <person name="Zhang D.-F."/>
        </authorList>
    </citation>
    <scope>NUCLEOTIDE SEQUENCE [LARGE SCALE GENOMIC DNA]</scope>
    <source>
        <strain evidence="6 7">LY-0111</strain>
    </source>
</reference>
<name>A0ABU2DPL5_9MICC</name>
<evidence type="ECO:0000256" key="5">
    <source>
        <dbReference type="RuleBase" id="RU003707"/>
    </source>
</evidence>
<dbReference type="PANTHER" id="PTHR11941:SF54">
    <property type="entry name" value="ENOYL-COA HYDRATASE, MITOCHONDRIAL"/>
    <property type="match status" value="1"/>
</dbReference>
<protein>
    <submittedName>
        <fullName evidence="6">Enoyl-CoA hydratase-related protein</fullName>
    </submittedName>
</protein>
<comment type="caution">
    <text evidence="6">The sequence shown here is derived from an EMBL/GenBank/DDBJ whole genome shotgun (WGS) entry which is preliminary data.</text>
</comment>
<dbReference type="SUPFAM" id="SSF52096">
    <property type="entry name" value="ClpP/crotonase"/>
    <property type="match status" value="1"/>
</dbReference>
<organism evidence="6 7">
    <name type="scientific">Nesterenkonia aerolata</name>
    <dbReference type="NCBI Taxonomy" id="3074079"/>
    <lineage>
        <taxon>Bacteria</taxon>
        <taxon>Bacillati</taxon>
        <taxon>Actinomycetota</taxon>
        <taxon>Actinomycetes</taxon>
        <taxon>Micrococcales</taxon>
        <taxon>Micrococcaceae</taxon>
        <taxon>Nesterenkonia</taxon>
    </lineage>
</organism>